<dbReference type="EMBL" id="GBXM01039191">
    <property type="protein sequence ID" value="JAH69386.1"/>
    <property type="molecule type" value="Transcribed_RNA"/>
</dbReference>
<protein>
    <submittedName>
        <fullName evidence="1">Uncharacterized protein</fullName>
    </submittedName>
</protein>
<sequence length="35" mass="4182">MYICVRVLYIDTGLVYCPSRDLPNPQQKMFFVNTR</sequence>
<reference evidence="1" key="1">
    <citation type="submission" date="2014-11" db="EMBL/GenBank/DDBJ databases">
        <authorList>
            <person name="Amaro Gonzalez C."/>
        </authorList>
    </citation>
    <scope>NUCLEOTIDE SEQUENCE</scope>
</reference>
<name>A0A0E9UUG5_ANGAN</name>
<dbReference type="AlphaFoldDB" id="A0A0E9UUG5"/>
<organism evidence="1">
    <name type="scientific">Anguilla anguilla</name>
    <name type="common">European freshwater eel</name>
    <name type="synonym">Muraena anguilla</name>
    <dbReference type="NCBI Taxonomy" id="7936"/>
    <lineage>
        <taxon>Eukaryota</taxon>
        <taxon>Metazoa</taxon>
        <taxon>Chordata</taxon>
        <taxon>Craniata</taxon>
        <taxon>Vertebrata</taxon>
        <taxon>Euteleostomi</taxon>
        <taxon>Actinopterygii</taxon>
        <taxon>Neopterygii</taxon>
        <taxon>Teleostei</taxon>
        <taxon>Anguilliformes</taxon>
        <taxon>Anguillidae</taxon>
        <taxon>Anguilla</taxon>
    </lineage>
</organism>
<evidence type="ECO:0000313" key="1">
    <source>
        <dbReference type="EMBL" id="JAH69386.1"/>
    </source>
</evidence>
<accession>A0A0E9UUG5</accession>
<proteinExistence type="predicted"/>
<reference evidence="1" key="2">
    <citation type="journal article" date="2015" name="Fish Shellfish Immunol.">
        <title>Early steps in the European eel (Anguilla anguilla)-Vibrio vulnificus interaction in the gills: Role of the RtxA13 toxin.</title>
        <authorList>
            <person name="Callol A."/>
            <person name="Pajuelo D."/>
            <person name="Ebbesson L."/>
            <person name="Teles M."/>
            <person name="MacKenzie S."/>
            <person name="Amaro C."/>
        </authorList>
    </citation>
    <scope>NUCLEOTIDE SEQUENCE</scope>
</reference>